<dbReference type="Pfam" id="PF08327">
    <property type="entry name" value="AHSA1"/>
    <property type="match status" value="1"/>
</dbReference>
<evidence type="ECO:0000313" key="4">
    <source>
        <dbReference type="Proteomes" id="UP000000844"/>
    </source>
</evidence>
<comment type="similarity">
    <text evidence="1">Belongs to the AHA1 family.</text>
</comment>
<protein>
    <submittedName>
        <fullName evidence="3">Activator of Hsp90 ATPase 1 family protein</fullName>
    </submittedName>
</protein>
<dbReference type="STRING" id="446470.Snas_4724"/>
<gene>
    <name evidence="3" type="ordered locus">Snas_4724</name>
</gene>
<sequence length="135" mass="14619">MAEAPVTVITEELLIPATADALWPLVSTGAALARWYAFGGAEIDARPGGAMVLRWDEHGSFPATVERVEPGRLLSFRWQPEGDPLVEIRLEPEAEATRVTITESGRLDNPELDAGAWRNSLGLLRDLATGLDQTA</sequence>
<reference evidence="3 4" key="1">
    <citation type="journal article" date="2009" name="Stand. Genomic Sci.">
        <title>Complete genome sequence of Stackebrandtia nassauensis type strain (LLR-40K-21).</title>
        <authorList>
            <person name="Munk C."/>
            <person name="Lapidus A."/>
            <person name="Copeland A."/>
            <person name="Jando M."/>
            <person name="Mayilraj S."/>
            <person name="Glavina Del Rio T."/>
            <person name="Nolan M."/>
            <person name="Chen F."/>
            <person name="Lucas S."/>
            <person name="Tice H."/>
            <person name="Cheng J.F."/>
            <person name="Han C."/>
            <person name="Detter J.C."/>
            <person name="Bruce D."/>
            <person name="Goodwin L."/>
            <person name="Chain P."/>
            <person name="Pitluck S."/>
            <person name="Goker M."/>
            <person name="Ovchinikova G."/>
            <person name="Pati A."/>
            <person name="Ivanova N."/>
            <person name="Mavromatis K."/>
            <person name="Chen A."/>
            <person name="Palaniappan K."/>
            <person name="Land M."/>
            <person name="Hauser L."/>
            <person name="Chang Y.J."/>
            <person name="Jeffries C.D."/>
            <person name="Bristow J."/>
            <person name="Eisen J.A."/>
            <person name="Markowitz V."/>
            <person name="Hugenholtz P."/>
            <person name="Kyrpides N.C."/>
            <person name="Klenk H.P."/>
        </authorList>
    </citation>
    <scope>NUCLEOTIDE SEQUENCE [LARGE SCALE GENOMIC DNA]</scope>
    <source>
        <strain evidence="4">DSM 44728 / CIP 108903 / NRRL B-16338 / NBRC 102104 / LLR-40K-21</strain>
    </source>
</reference>
<accession>D3Q7M4</accession>
<evidence type="ECO:0000259" key="2">
    <source>
        <dbReference type="Pfam" id="PF08327"/>
    </source>
</evidence>
<dbReference type="InterPro" id="IPR013538">
    <property type="entry name" value="ASHA1/2-like_C"/>
</dbReference>
<feature type="domain" description="Activator of Hsp90 ATPase homologue 1/2-like C-terminal" evidence="2">
    <location>
        <begin position="17"/>
        <end position="123"/>
    </location>
</feature>
<evidence type="ECO:0000256" key="1">
    <source>
        <dbReference type="ARBA" id="ARBA00006817"/>
    </source>
</evidence>
<dbReference type="InterPro" id="IPR023393">
    <property type="entry name" value="START-like_dom_sf"/>
</dbReference>
<proteinExistence type="inferred from homology"/>
<dbReference type="HOGENOM" id="CLU_108923_2_0_11"/>
<dbReference type="RefSeq" id="WP_013019937.1">
    <property type="nucleotide sequence ID" value="NC_013947.1"/>
</dbReference>
<dbReference type="Gene3D" id="3.30.530.20">
    <property type="match status" value="1"/>
</dbReference>
<dbReference type="KEGG" id="sna:Snas_4724"/>
<dbReference type="Proteomes" id="UP000000844">
    <property type="component" value="Chromosome"/>
</dbReference>
<dbReference type="OrthoDB" id="9803476at2"/>
<dbReference type="AlphaFoldDB" id="D3Q7M4"/>
<dbReference type="SUPFAM" id="SSF55961">
    <property type="entry name" value="Bet v1-like"/>
    <property type="match status" value="1"/>
</dbReference>
<dbReference type="eggNOG" id="COG3832">
    <property type="taxonomic scope" value="Bacteria"/>
</dbReference>
<dbReference type="EMBL" id="CP001778">
    <property type="protein sequence ID" value="ADD44366.1"/>
    <property type="molecule type" value="Genomic_DNA"/>
</dbReference>
<evidence type="ECO:0000313" key="3">
    <source>
        <dbReference type="EMBL" id="ADD44366.1"/>
    </source>
</evidence>
<organism evidence="3 4">
    <name type="scientific">Stackebrandtia nassauensis (strain DSM 44728 / CIP 108903 / NRRL B-16338 / NBRC 102104 / LLR-40K-21)</name>
    <dbReference type="NCBI Taxonomy" id="446470"/>
    <lineage>
        <taxon>Bacteria</taxon>
        <taxon>Bacillati</taxon>
        <taxon>Actinomycetota</taxon>
        <taxon>Actinomycetes</taxon>
        <taxon>Glycomycetales</taxon>
        <taxon>Glycomycetaceae</taxon>
        <taxon>Stackebrandtia</taxon>
    </lineage>
</organism>
<keyword evidence="4" id="KW-1185">Reference proteome</keyword>
<name>D3Q7M4_STANL</name>